<dbReference type="GO" id="GO:0000287">
    <property type="term" value="F:magnesium ion binding"/>
    <property type="evidence" value="ECO:0007669"/>
    <property type="project" value="UniProtKB-UniRule"/>
</dbReference>
<feature type="domain" description="P-type ATPase C-terminal" evidence="17">
    <location>
        <begin position="892"/>
        <end position="1144"/>
    </location>
</feature>
<dbReference type="PANTHER" id="PTHR24092">
    <property type="entry name" value="PROBABLE PHOSPHOLIPID-TRANSPORTING ATPASE"/>
    <property type="match status" value="1"/>
</dbReference>
<dbReference type="Gene3D" id="2.70.150.10">
    <property type="entry name" value="Calcium-transporting ATPase, cytoplasmic transduction domain A"/>
    <property type="match status" value="1"/>
</dbReference>
<reference evidence="18 19" key="1">
    <citation type="submission" date="2018-07" db="EMBL/GenBank/DDBJ databases">
        <title>Genome sequencing of oomycete isolates from Chile give support for New Zealand origin for Phytophthora kernoviae and make available the first Nothophytophthora sp. genome.</title>
        <authorList>
            <person name="Studholme D.J."/>
            <person name="Sanfuentes E."/>
            <person name="Panda P."/>
            <person name="Hill R."/>
            <person name="Sambles C."/>
            <person name="Grant M."/>
            <person name="Williams N.M."/>
            <person name="Mcdougal R.L."/>
        </authorList>
    </citation>
    <scope>NUCLEOTIDE SEQUENCE [LARGE SCALE GENOMIC DNA]</scope>
    <source>
        <strain evidence="18">Chile7</strain>
    </source>
</reference>
<evidence type="ECO:0000256" key="2">
    <source>
        <dbReference type="ARBA" id="ARBA00022448"/>
    </source>
</evidence>
<evidence type="ECO:0000256" key="8">
    <source>
        <dbReference type="ARBA" id="ARBA00022967"/>
    </source>
</evidence>
<gene>
    <name evidence="18" type="ORF">BBJ29_000378</name>
</gene>
<evidence type="ECO:0000256" key="10">
    <source>
        <dbReference type="ARBA" id="ARBA00023136"/>
    </source>
</evidence>
<feature type="binding site" evidence="12">
    <location>
        <position position="777"/>
    </location>
    <ligand>
        <name>ATP</name>
        <dbReference type="ChEBI" id="CHEBI:30616"/>
    </ligand>
</feature>
<evidence type="ECO:0000256" key="12">
    <source>
        <dbReference type="PIRSR" id="PIRSR606539-2"/>
    </source>
</evidence>
<comment type="caution">
    <text evidence="18">The sequence shown here is derived from an EMBL/GenBank/DDBJ whole genome shotgun (WGS) entry which is preliminary data.</text>
</comment>
<evidence type="ECO:0000256" key="15">
    <source>
        <dbReference type="SAM" id="MobiDB-lite"/>
    </source>
</evidence>
<keyword evidence="9 14" id="KW-1133">Transmembrane helix</keyword>
<feature type="binding site" evidence="12">
    <location>
        <position position="559"/>
    </location>
    <ligand>
        <name>ATP</name>
        <dbReference type="ChEBI" id="CHEBI:30616"/>
    </ligand>
</feature>
<dbReference type="SUPFAM" id="SSF81665">
    <property type="entry name" value="Calcium ATPase, transmembrane domain M"/>
    <property type="match status" value="1"/>
</dbReference>
<feature type="binding site" evidence="12">
    <location>
        <position position="560"/>
    </location>
    <ligand>
        <name>ATP</name>
        <dbReference type="ChEBI" id="CHEBI:30616"/>
    </ligand>
</feature>
<dbReference type="InterPro" id="IPR008250">
    <property type="entry name" value="ATPase_P-typ_transduc_dom_A_sf"/>
</dbReference>
<dbReference type="EMBL" id="MBAD02001170">
    <property type="protein sequence ID" value="RLN57645.1"/>
    <property type="molecule type" value="Genomic_DNA"/>
</dbReference>
<feature type="binding site" evidence="12">
    <location>
        <position position="866"/>
    </location>
    <ligand>
        <name>ATP</name>
        <dbReference type="ChEBI" id="CHEBI:30616"/>
    </ligand>
</feature>
<keyword evidence="3 14" id="KW-0812">Transmembrane</keyword>
<evidence type="ECO:0000259" key="17">
    <source>
        <dbReference type="Pfam" id="PF16212"/>
    </source>
</evidence>
<feature type="transmembrane region" description="Helical" evidence="14">
    <location>
        <begin position="1004"/>
        <end position="1026"/>
    </location>
</feature>
<feature type="binding site" evidence="12">
    <location>
        <position position="738"/>
    </location>
    <ligand>
        <name>ATP</name>
        <dbReference type="ChEBI" id="CHEBI:30616"/>
    </ligand>
</feature>
<keyword evidence="8 14" id="KW-1278">Translocase</keyword>
<feature type="binding site" evidence="12">
    <location>
        <position position="865"/>
    </location>
    <ligand>
        <name>ATP</name>
        <dbReference type="ChEBI" id="CHEBI:30616"/>
    </ligand>
</feature>
<comment type="similarity">
    <text evidence="14">Belongs to the cation transport ATPase (P-type) (TC 3.A.3) family. Type IV subfamily.</text>
</comment>
<comment type="subcellular location">
    <subcellularLocation>
        <location evidence="1">Endomembrane system</location>
        <topology evidence="1">Multi-pass membrane protein</topology>
    </subcellularLocation>
    <subcellularLocation>
        <location evidence="14">Membrane</location>
        <topology evidence="14">Multi-pass membrane protein</topology>
    </subcellularLocation>
</comment>
<keyword evidence="2" id="KW-0813">Transport</keyword>
<feature type="binding site" evidence="12">
    <location>
        <position position="672"/>
    </location>
    <ligand>
        <name>ATP</name>
        <dbReference type="ChEBI" id="CHEBI:30616"/>
    </ligand>
</feature>
<feature type="transmembrane region" description="Helical" evidence="14">
    <location>
        <begin position="1074"/>
        <end position="1096"/>
    </location>
</feature>
<dbReference type="GO" id="GO:0005886">
    <property type="term" value="C:plasma membrane"/>
    <property type="evidence" value="ECO:0007669"/>
    <property type="project" value="TreeGrafter"/>
</dbReference>
<dbReference type="EC" id="7.6.2.1" evidence="14"/>
<keyword evidence="10 14" id="KW-0472">Membrane</keyword>
<evidence type="ECO:0000256" key="3">
    <source>
        <dbReference type="ARBA" id="ARBA00022692"/>
    </source>
</evidence>
<dbReference type="Pfam" id="PF16209">
    <property type="entry name" value="PhoLip_ATPase_N"/>
    <property type="match status" value="1"/>
</dbReference>
<dbReference type="Proteomes" id="UP000284657">
    <property type="component" value="Unassembled WGS sequence"/>
</dbReference>
<dbReference type="InterPro" id="IPR036412">
    <property type="entry name" value="HAD-like_sf"/>
</dbReference>
<dbReference type="NCBIfam" id="TIGR01652">
    <property type="entry name" value="ATPase-Plipid"/>
    <property type="match status" value="1"/>
</dbReference>
<feature type="binding site" evidence="12">
    <location>
        <position position="561"/>
    </location>
    <ligand>
        <name>ATP</name>
        <dbReference type="ChEBI" id="CHEBI:30616"/>
    </ligand>
</feature>
<sequence length="1298" mass="144500">MKQAGASSSTQPLRVIRVDRKALMVRAVGAQRRRRREEREARRLGSRSRSSWLFGGASRPHETPLEPPSTFVSNVVVSAKYSAWNFVPRVLLAQLQRPSNIYFLFIAVLQTIREVSNTNGIPTILLPLAVVFVCSAIKEALEDRERHRADRVTNSHAVMALGALGEWEQRQWGDLRVGDIVKVMNDQTIPADLFLLSAEEMRHEEEEEKQLEMLMEVDSSQGQGDLEEGRQNSVDATALREGEKNALVVSTLTQQQKTGLSGEASLAYIETKSLDGETNLKIRTAIPLVANLCCNSNGNGGGGGHNELRGMMMCEQPNNRIASFEGTFSVMLTHAQAQELGVAVADPRNAGPSLTTTQVHPNTSVLQTDTSRDGSVRVRMPVTAKQMLLRSCVLRNTRAVTGMVVFTGHETKVFCSNTEPVVKTSSVERRLNRLIIGIVFIQQLVCFLGALLGAHWMHTEGDSFWYLLSAEERRHHNLNGAPTSHPLAELAKLHLRYFIIMQNFVPISLNVSLEFVKYWQAYFIEQDLEMYDEQSDTPAMVRSSALNEDLGRVHHVFTDKTGTLTMNLMLFRYCMVGGKHYGGLMQENDIEAEAPDRAPSSSSSESPKAGPQFVDFDPAELFADIQAGGEQAETLRHFLRHLALCHTLIPTKSLFEMCSTSLPEYSASSPDEQALVSAAAFCNVRFVHRTPTAMMLMEPGWESPNSYKLLNVLEFDSDRKRMTVIIETPDGTIELLCKGADNVIFERLDVNQEELQGGMPSEKAADQLTQYAKIGMRTLCLAYKTIERVDYEDWNTRYSQAHGSMEELVKRRHGQSNAIDPLMNEIESNLILLGVTAVQDKLQAGVPATLRLLQETNIKVWTLTGDKMETAVNIGYASALLSHDMDEGAQAVNASDYGLAQFRFLQRLLFVHGRWAYRRVAKLMSYMLYKNVTYVLTTFWFGWFCGFSGQPLILDVAAQSFNVLYTSIPLVLFAVFDQDVSSTSAAKFPYLYALGQKNILLARLVFWPWIFNGVWHSLVIFFVSVWAFEGFGFPTIATSTGKSGGLITLGFVVFTNLVIVVNLKLCLETFMVTWQFLLTVTVSILLWFAVGTFISLPNTGFPQATGEMEYLQELPAFWLISLLVLSLSLLRDSLWKIVRRFSLPSMYHILQERELMGLPNSPRVVDYAKMFSSIPQIESPEETLMRSSPLGSGDAFWGNTGPSFLESSGAVAATGTVTTASGPRPLSSIGVAGGQYRQQQEYHGYAFSEDENVDSDVEAVSSSTKRGDLEQPRSPFGPHAGSRSIKKMLKSVRGTKNA</sequence>
<feature type="transmembrane region" description="Helical" evidence="14">
    <location>
        <begin position="928"/>
        <end position="950"/>
    </location>
</feature>
<dbReference type="GO" id="GO:0140326">
    <property type="term" value="F:ATPase-coupled intramembrane lipid transporter activity"/>
    <property type="evidence" value="ECO:0007669"/>
    <property type="project" value="UniProtKB-EC"/>
</dbReference>
<keyword evidence="4 13" id="KW-0479">Metal-binding</keyword>
<dbReference type="PANTHER" id="PTHR24092:SF180">
    <property type="entry name" value="PHOSPHOLIPID-TRANSPORTING ATPASE DNF1-RELATED"/>
    <property type="match status" value="1"/>
</dbReference>
<feature type="binding site" evidence="13">
    <location>
        <position position="559"/>
    </location>
    <ligand>
        <name>Mg(2+)</name>
        <dbReference type="ChEBI" id="CHEBI:18420"/>
    </ligand>
</feature>
<feature type="binding site" evidence="13">
    <location>
        <position position="561"/>
    </location>
    <ligand>
        <name>Mg(2+)</name>
        <dbReference type="ChEBI" id="CHEBI:18420"/>
    </ligand>
</feature>
<protein>
    <recommendedName>
        <fullName evidence="14">Phospholipid-transporting ATPase</fullName>
        <ecNumber evidence="14">7.6.2.1</ecNumber>
    </recommendedName>
</protein>
<evidence type="ECO:0000313" key="18">
    <source>
        <dbReference type="EMBL" id="RLN57645.1"/>
    </source>
</evidence>
<evidence type="ECO:0000256" key="4">
    <source>
        <dbReference type="ARBA" id="ARBA00022723"/>
    </source>
</evidence>
<dbReference type="GO" id="GO:0012505">
    <property type="term" value="C:endomembrane system"/>
    <property type="evidence" value="ECO:0007669"/>
    <property type="project" value="UniProtKB-SubCell"/>
</dbReference>
<keyword evidence="6 12" id="KW-0067">ATP-binding</keyword>
<keyword evidence="7 13" id="KW-0460">Magnesium</keyword>
<dbReference type="PROSITE" id="PS00154">
    <property type="entry name" value="ATPASE_E1_E2"/>
    <property type="match status" value="1"/>
</dbReference>
<evidence type="ECO:0000256" key="14">
    <source>
        <dbReference type="RuleBase" id="RU362033"/>
    </source>
</evidence>
<dbReference type="InterPro" id="IPR032630">
    <property type="entry name" value="P_typ_ATPase_c"/>
</dbReference>
<comment type="cofactor">
    <cofactor evidence="13">
        <name>Mg(2+)</name>
        <dbReference type="ChEBI" id="CHEBI:18420"/>
    </cofactor>
</comment>
<evidence type="ECO:0000256" key="7">
    <source>
        <dbReference type="ARBA" id="ARBA00022842"/>
    </source>
</evidence>
<feature type="transmembrane region" description="Helical" evidence="14">
    <location>
        <begin position="1046"/>
        <end position="1067"/>
    </location>
</feature>
<evidence type="ECO:0000256" key="6">
    <source>
        <dbReference type="ARBA" id="ARBA00022840"/>
    </source>
</evidence>
<dbReference type="Pfam" id="PF16212">
    <property type="entry name" value="PhoLip_ATPase_C"/>
    <property type="match status" value="1"/>
</dbReference>
<name>A0A421G0A6_9STRA</name>
<dbReference type="GO" id="GO:0045332">
    <property type="term" value="P:phospholipid translocation"/>
    <property type="evidence" value="ECO:0007669"/>
    <property type="project" value="TreeGrafter"/>
</dbReference>
<evidence type="ECO:0000256" key="5">
    <source>
        <dbReference type="ARBA" id="ARBA00022741"/>
    </source>
</evidence>
<dbReference type="Gene3D" id="3.40.1110.10">
    <property type="entry name" value="Calcium-transporting ATPase, cytoplasmic domain N"/>
    <property type="match status" value="1"/>
</dbReference>
<evidence type="ECO:0000259" key="16">
    <source>
        <dbReference type="Pfam" id="PF16209"/>
    </source>
</evidence>
<dbReference type="InterPro" id="IPR032631">
    <property type="entry name" value="P-type_ATPase_N"/>
</dbReference>
<dbReference type="InterPro" id="IPR023298">
    <property type="entry name" value="ATPase_P-typ_TM_dom_sf"/>
</dbReference>
<dbReference type="InterPro" id="IPR023299">
    <property type="entry name" value="ATPase_P-typ_cyto_dom_N"/>
</dbReference>
<feature type="domain" description="P-type ATPase N-terminal" evidence="16">
    <location>
        <begin position="69"/>
        <end position="124"/>
    </location>
</feature>
<feature type="binding site" evidence="12">
    <location>
        <position position="715"/>
    </location>
    <ligand>
        <name>ATP</name>
        <dbReference type="ChEBI" id="CHEBI:30616"/>
    </ligand>
</feature>
<feature type="binding site" evidence="12">
    <location>
        <position position="864"/>
    </location>
    <ligand>
        <name>ATP</name>
        <dbReference type="ChEBI" id="CHEBI:30616"/>
    </ligand>
</feature>
<comment type="catalytic activity">
    <reaction evidence="14">
        <text>ATP + H2O + phospholipidSide 1 = ADP + phosphate + phospholipidSide 2.</text>
        <dbReference type="EC" id="7.6.2.1"/>
    </reaction>
</comment>
<dbReference type="SUPFAM" id="SSF56784">
    <property type="entry name" value="HAD-like"/>
    <property type="match status" value="1"/>
</dbReference>
<dbReference type="InterPro" id="IPR006539">
    <property type="entry name" value="P-type_ATPase_IV"/>
</dbReference>
<evidence type="ECO:0000256" key="11">
    <source>
        <dbReference type="PIRSR" id="PIRSR606539-1"/>
    </source>
</evidence>
<evidence type="ECO:0000256" key="13">
    <source>
        <dbReference type="PIRSR" id="PIRSR606539-3"/>
    </source>
</evidence>
<evidence type="ECO:0000313" key="19">
    <source>
        <dbReference type="Proteomes" id="UP000284657"/>
    </source>
</evidence>
<evidence type="ECO:0000256" key="9">
    <source>
        <dbReference type="ARBA" id="ARBA00022989"/>
    </source>
</evidence>
<feature type="active site" description="4-aspartylphosphate intermediate" evidence="11">
    <location>
        <position position="559"/>
    </location>
</feature>
<proteinExistence type="inferred from homology"/>
<accession>A0A421G0A6</accession>
<dbReference type="Pfam" id="PF13246">
    <property type="entry name" value="Cation_ATPase"/>
    <property type="match status" value="1"/>
</dbReference>
<dbReference type="SUPFAM" id="SSF81660">
    <property type="entry name" value="Metal cation-transporting ATPase, ATP-binding domain N"/>
    <property type="match status" value="1"/>
</dbReference>
<dbReference type="SUPFAM" id="SSF81653">
    <property type="entry name" value="Calcium ATPase, transduction domain A"/>
    <property type="match status" value="1"/>
</dbReference>
<keyword evidence="5 12" id="KW-0547">Nucleotide-binding</keyword>
<feature type="transmembrane region" description="Helical" evidence="14">
    <location>
        <begin position="1116"/>
        <end position="1134"/>
    </location>
</feature>
<dbReference type="InterPro" id="IPR018303">
    <property type="entry name" value="ATPase_P-typ_P_site"/>
</dbReference>
<organism evidence="18 19">
    <name type="scientific">Phytophthora kernoviae</name>
    <dbReference type="NCBI Taxonomy" id="325452"/>
    <lineage>
        <taxon>Eukaryota</taxon>
        <taxon>Sar</taxon>
        <taxon>Stramenopiles</taxon>
        <taxon>Oomycota</taxon>
        <taxon>Peronosporomycetes</taxon>
        <taxon>Peronosporales</taxon>
        <taxon>Peronosporaceae</taxon>
        <taxon>Phytophthora</taxon>
    </lineage>
</organism>
<comment type="caution">
    <text evidence="14">Lacks conserved residue(s) required for the propagation of feature annotation.</text>
</comment>
<dbReference type="GO" id="GO:0005524">
    <property type="term" value="F:ATP binding"/>
    <property type="evidence" value="ECO:0007669"/>
    <property type="project" value="UniProtKB-UniRule"/>
</dbReference>
<feature type="region of interest" description="Disordered" evidence="15">
    <location>
        <begin position="1249"/>
        <end position="1298"/>
    </location>
</feature>
<evidence type="ECO:0000256" key="1">
    <source>
        <dbReference type="ARBA" id="ARBA00004127"/>
    </source>
</evidence>